<dbReference type="PANTHER" id="PTHR43226:SF4">
    <property type="entry name" value="XAA-PRO AMINOPEPTIDASE 3"/>
    <property type="match status" value="1"/>
</dbReference>
<dbReference type="InterPro" id="IPR007865">
    <property type="entry name" value="Aminopep_P_N"/>
</dbReference>
<dbReference type="InterPro" id="IPR000994">
    <property type="entry name" value="Pept_M24"/>
</dbReference>
<evidence type="ECO:0000256" key="7">
    <source>
        <dbReference type="ARBA" id="ARBA00022801"/>
    </source>
</evidence>
<evidence type="ECO:0000313" key="11">
    <source>
        <dbReference type="EMBL" id="MUV12736.1"/>
    </source>
</evidence>
<dbReference type="SUPFAM" id="SSF55920">
    <property type="entry name" value="Creatinase/aminopeptidase"/>
    <property type="match status" value="1"/>
</dbReference>
<evidence type="ECO:0000259" key="10">
    <source>
        <dbReference type="SMART" id="SM01011"/>
    </source>
</evidence>
<evidence type="ECO:0000256" key="8">
    <source>
        <dbReference type="ARBA" id="ARBA00023049"/>
    </source>
</evidence>
<evidence type="ECO:0000256" key="5">
    <source>
        <dbReference type="ARBA" id="ARBA00022670"/>
    </source>
</evidence>
<dbReference type="GO" id="GO:0030145">
    <property type="term" value="F:manganese ion binding"/>
    <property type="evidence" value="ECO:0007669"/>
    <property type="project" value="InterPro"/>
</dbReference>
<dbReference type="EMBL" id="WOXT01000001">
    <property type="protein sequence ID" value="MUV12736.1"/>
    <property type="molecule type" value="Genomic_DNA"/>
</dbReference>
<gene>
    <name evidence="11" type="ORF">GN331_00755</name>
</gene>
<dbReference type="InterPro" id="IPR052433">
    <property type="entry name" value="X-Pro_dipept-like"/>
</dbReference>
<dbReference type="GO" id="GO:0006508">
    <property type="term" value="P:proteolysis"/>
    <property type="evidence" value="ECO:0007669"/>
    <property type="project" value="UniProtKB-KW"/>
</dbReference>
<dbReference type="Proteomes" id="UP000479692">
    <property type="component" value="Unassembled WGS sequence"/>
</dbReference>
<dbReference type="InterPro" id="IPR036005">
    <property type="entry name" value="Creatinase/aminopeptidase-like"/>
</dbReference>
<keyword evidence="12" id="KW-1185">Reference proteome</keyword>
<comment type="cofactor">
    <cofactor evidence="2">
        <name>Mn(2+)</name>
        <dbReference type="ChEBI" id="CHEBI:29035"/>
    </cofactor>
</comment>
<reference evidence="11 12" key="1">
    <citation type="submission" date="2019-12" db="EMBL/GenBank/DDBJ databases">
        <authorList>
            <person name="Xu J."/>
        </authorList>
    </citation>
    <scope>NUCLEOTIDE SEQUENCE [LARGE SCALE GENOMIC DNA]</scope>
    <source>
        <strain evidence="11 12">HX-5-24</strain>
    </source>
</reference>
<dbReference type="GO" id="GO:0005829">
    <property type="term" value="C:cytosol"/>
    <property type="evidence" value="ECO:0007669"/>
    <property type="project" value="TreeGrafter"/>
</dbReference>
<protein>
    <recommendedName>
        <fullName evidence="4">Xaa-Pro aminopeptidase</fullName>
        <ecNumber evidence="4">3.4.11.9</ecNumber>
    </recommendedName>
</protein>
<keyword evidence="8" id="KW-0482">Metalloprotease</keyword>
<dbReference type="AlphaFoldDB" id="A0A7C9HKE0"/>
<sequence>MAAAKLQRPLNLPGTAYARRRKQLMRMAGDDAILVLPAAPERVRSRDTHYPYRQDSDFWYLTGFAEPEAVLVLVPGRAHGETILFCRERDPDREAWDGPRAGQEGAVDTYGMDDAYPIADLDEILPGLLEGRTRVYYHFGRDAEFDLKLIGWLNRVRAQARTGAQSPHEFLALGHLLDEMRLFKSSDEIKLVQRAADISVAAHEAAMRIARAGVREFELQAELERVFRANDAESAYGSIVGAGANACVLHYRANNATARAGDLVLIDAGAEYRNYAADITRTFPIDGRFSKEQRALHDLVGAAQRAALAKARPGVAYDAGHVAAVETLTEGLLRLGLLKGRLEKAIADGAYRRFYRHKTGHWLGLDVHDVGEYRIDGESRLLEPGMVFTIEPGLYVAPDDKTVPAKWRGIGIRTEDDIVITNDGHRILTDALVRDADEIEAFMAG</sequence>
<comment type="similarity">
    <text evidence="3">Belongs to the peptidase M24B family.</text>
</comment>
<evidence type="ECO:0000313" key="12">
    <source>
        <dbReference type="Proteomes" id="UP000479692"/>
    </source>
</evidence>
<dbReference type="Gene3D" id="3.90.230.10">
    <property type="entry name" value="Creatinase/methionine aminopeptidase superfamily"/>
    <property type="match status" value="1"/>
</dbReference>
<evidence type="ECO:0000256" key="3">
    <source>
        <dbReference type="ARBA" id="ARBA00008766"/>
    </source>
</evidence>
<dbReference type="RefSeq" id="WP_156639495.1">
    <property type="nucleotide sequence ID" value="NZ_WOXT01000001.1"/>
</dbReference>
<keyword evidence="6" id="KW-0479">Metal-binding</keyword>
<comment type="caution">
    <text evidence="11">The sequence shown here is derived from an EMBL/GenBank/DDBJ whole genome shotgun (WGS) entry which is preliminary data.</text>
</comment>
<dbReference type="EC" id="3.4.11.9" evidence="4"/>
<dbReference type="SMART" id="SM01011">
    <property type="entry name" value="AMP_N"/>
    <property type="match status" value="1"/>
</dbReference>
<evidence type="ECO:0000256" key="6">
    <source>
        <dbReference type="ARBA" id="ARBA00022723"/>
    </source>
</evidence>
<dbReference type="Pfam" id="PF00557">
    <property type="entry name" value="Peptidase_M24"/>
    <property type="match status" value="1"/>
</dbReference>
<proteinExistence type="inferred from homology"/>
<accession>A0A7C9HKE0</accession>
<dbReference type="CDD" id="cd01087">
    <property type="entry name" value="Prolidase"/>
    <property type="match status" value="1"/>
</dbReference>
<dbReference type="InterPro" id="IPR001714">
    <property type="entry name" value="Pept_M24_MAP"/>
</dbReference>
<comment type="catalytic activity">
    <reaction evidence="1">
        <text>Release of any N-terminal amino acid, including proline, that is linked to proline, even from a dipeptide or tripeptide.</text>
        <dbReference type="EC" id="3.4.11.9"/>
    </reaction>
</comment>
<dbReference type="GO" id="GO:0070006">
    <property type="term" value="F:metalloaminopeptidase activity"/>
    <property type="evidence" value="ECO:0007669"/>
    <property type="project" value="InterPro"/>
</dbReference>
<dbReference type="PANTHER" id="PTHR43226">
    <property type="entry name" value="XAA-PRO AMINOPEPTIDASE 3"/>
    <property type="match status" value="1"/>
</dbReference>
<evidence type="ECO:0000256" key="4">
    <source>
        <dbReference type="ARBA" id="ARBA00012574"/>
    </source>
</evidence>
<feature type="domain" description="Aminopeptidase P N-terminal" evidence="10">
    <location>
        <begin position="12"/>
        <end position="146"/>
    </location>
</feature>
<keyword evidence="5" id="KW-0645">Protease</keyword>
<evidence type="ECO:0000256" key="2">
    <source>
        <dbReference type="ARBA" id="ARBA00001936"/>
    </source>
</evidence>
<keyword evidence="7" id="KW-0378">Hydrolase</keyword>
<dbReference type="PRINTS" id="PR00599">
    <property type="entry name" value="MAPEPTIDASE"/>
</dbReference>
<dbReference type="InterPro" id="IPR029149">
    <property type="entry name" value="Creatin/AminoP/Spt16_N"/>
</dbReference>
<evidence type="ECO:0000256" key="9">
    <source>
        <dbReference type="ARBA" id="ARBA00023211"/>
    </source>
</evidence>
<organism evidence="11 12">
    <name type="scientific">Noviluteimonas gilva</name>
    <dbReference type="NCBI Taxonomy" id="2682097"/>
    <lineage>
        <taxon>Bacteria</taxon>
        <taxon>Pseudomonadati</taxon>
        <taxon>Pseudomonadota</taxon>
        <taxon>Gammaproteobacteria</taxon>
        <taxon>Lysobacterales</taxon>
        <taxon>Lysobacteraceae</taxon>
        <taxon>Noviluteimonas</taxon>
    </lineage>
</organism>
<dbReference type="Pfam" id="PF05195">
    <property type="entry name" value="AMP_N"/>
    <property type="match status" value="1"/>
</dbReference>
<keyword evidence="9" id="KW-0464">Manganese</keyword>
<dbReference type="Gene3D" id="3.40.350.10">
    <property type="entry name" value="Creatinase/prolidase N-terminal domain"/>
    <property type="match status" value="1"/>
</dbReference>
<name>A0A7C9HKE0_9GAMM</name>
<evidence type="ECO:0000256" key="1">
    <source>
        <dbReference type="ARBA" id="ARBA00001424"/>
    </source>
</evidence>
<dbReference type="SUPFAM" id="SSF53092">
    <property type="entry name" value="Creatinase/prolidase N-terminal domain"/>
    <property type="match status" value="1"/>
</dbReference>